<gene>
    <name evidence="1" type="ORF">KSX_68630</name>
</gene>
<proteinExistence type="predicted"/>
<dbReference type="EMBL" id="BNJF01000004">
    <property type="protein sequence ID" value="GHO48700.1"/>
    <property type="molecule type" value="Genomic_DNA"/>
</dbReference>
<protein>
    <recommendedName>
        <fullName evidence="3">Transposase</fullName>
    </recommendedName>
</protein>
<sequence length="51" mass="6158">MKRTGTPFHYLEFPTDIVLLAVLWRLRYKLSLRDVAEMFLERSFVFTHEAI</sequence>
<keyword evidence="2" id="KW-1185">Reference proteome</keyword>
<organism evidence="1 2">
    <name type="scientific">Ktedonospora formicarum</name>
    <dbReference type="NCBI Taxonomy" id="2778364"/>
    <lineage>
        <taxon>Bacteria</taxon>
        <taxon>Bacillati</taxon>
        <taxon>Chloroflexota</taxon>
        <taxon>Ktedonobacteria</taxon>
        <taxon>Ktedonobacterales</taxon>
        <taxon>Ktedonobacteraceae</taxon>
        <taxon>Ktedonospora</taxon>
    </lineage>
</organism>
<evidence type="ECO:0000313" key="2">
    <source>
        <dbReference type="Proteomes" id="UP000612362"/>
    </source>
</evidence>
<dbReference type="Proteomes" id="UP000612362">
    <property type="component" value="Unassembled WGS sequence"/>
</dbReference>
<name>A0A8J3MUX7_9CHLR</name>
<reference evidence="1" key="1">
    <citation type="submission" date="2020-10" db="EMBL/GenBank/DDBJ databases">
        <title>Taxonomic study of unclassified bacteria belonging to the class Ktedonobacteria.</title>
        <authorList>
            <person name="Yabe S."/>
            <person name="Wang C.M."/>
            <person name="Zheng Y."/>
            <person name="Sakai Y."/>
            <person name="Cavaletti L."/>
            <person name="Monciardini P."/>
            <person name="Donadio S."/>
        </authorList>
    </citation>
    <scope>NUCLEOTIDE SEQUENCE</scope>
    <source>
        <strain evidence="1">SOSP1-1</strain>
    </source>
</reference>
<evidence type="ECO:0000313" key="1">
    <source>
        <dbReference type="EMBL" id="GHO48700.1"/>
    </source>
</evidence>
<dbReference type="AlphaFoldDB" id="A0A8J3MUX7"/>
<accession>A0A8J3MUX7</accession>
<comment type="caution">
    <text evidence="1">The sequence shown here is derived from an EMBL/GenBank/DDBJ whole genome shotgun (WGS) entry which is preliminary data.</text>
</comment>
<evidence type="ECO:0008006" key="3">
    <source>
        <dbReference type="Google" id="ProtNLM"/>
    </source>
</evidence>